<accession>A0AAV4V0T1</accession>
<feature type="compositionally biased region" description="Basic and acidic residues" evidence="1">
    <location>
        <begin position="32"/>
        <end position="47"/>
    </location>
</feature>
<evidence type="ECO:0000256" key="1">
    <source>
        <dbReference type="SAM" id="MobiDB-lite"/>
    </source>
</evidence>
<organism evidence="2 3">
    <name type="scientific">Caerostris darwini</name>
    <dbReference type="NCBI Taxonomy" id="1538125"/>
    <lineage>
        <taxon>Eukaryota</taxon>
        <taxon>Metazoa</taxon>
        <taxon>Ecdysozoa</taxon>
        <taxon>Arthropoda</taxon>
        <taxon>Chelicerata</taxon>
        <taxon>Arachnida</taxon>
        <taxon>Araneae</taxon>
        <taxon>Araneomorphae</taxon>
        <taxon>Entelegynae</taxon>
        <taxon>Araneoidea</taxon>
        <taxon>Araneidae</taxon>
        <taxon>Caerostris</taxon>
    </lineage>
</organism>
<reference evidence="2 3" key="1">
    <citation type="submission" date="2021-06" db="EMBL/GenBank/DDBJ databases">
        <title>Caerostris darwini draft genome.</title>
        <authorList>
            <person name="Kono N."/>
            <person name="Arakawa K."/>
        </authorList>
    </citation>
    <scope>NUCLEOTIDE SEQUENCE [LARGE SCALE GENOMIC DNA]</scope>
</reference>
<proteinExistence type="predicted"/>
<feature type="region of interest" description="Disordered" evidence="1">
    <location>
        <begin position="1"/>
        <end position="57"/>
    </location>
</feature>
<dbReference type="Proteomes" id="UP001054837">
    <property type="component" value="Unassembled WGS sequence"/>
</dbReference>
<keyword evidence="3" id="KW-1185">Reference proteome</keyword>
<sequence length="128" mass="14513">MPLVERKKSNQKNLLEKNQKTFHLPLSSPPPPEKKKENSSKREELSLRGDTPTPSLIPHFHCTHTDDVELLLPLTHLVPTSPKVLRGWKKRGGVLEFHPPLPQPPFRAWVIASTDTKLVSVISFEIGF</sequence>
<comment type="caution">
    <text evidence="2">The sequence shown here is derived from an EMBL/GenBank/DDBJ whole genome shotgun (WGS) entry which is preliminary data.</text>
</comment>
<evidence type="ECO:0000313" key="2">
    <source>
        <dbReference type="EMBL" id="GIY63847.1"/>
    </source>
</evidence>
<protein>
    <submittedName>
        <fullName evidence="2">Uncharacterized protein</fullName>
    </submittedName>
</protein>
<feature type="compositionally biased region" description="Basic and acidic residues" evidence="1">
    <location>
        <begin position="1"/>
        <end position="19"/>
    </location>
</feature>
<name>A0AAV4V0T1_9ARAC</name>
<dbReference type="EMBL" id="BPLQ01012236">
    <property type="protein sequence ID" value="GIY63847.1"/>
    <property type="molecule type" value="Genomic_DNA"/>
</dbReference>
<gene>
    <name evidence="2" type="ORF">CDAR_186381</name>
</gene>
<evidence type="ECO:0000313" key="3">
    <source>
        <dbReference type="Proteomes" id="UP001054837"/>
    </source>
</evidence>
<dbReference type="AlphaFoldDB" id="A0AAV4V0T1"/>